<protein>
    <submittedName>
        <fullName evidence="2">Uncharacterized protein</fullName>
    </submittedName>
</protein>
<dbReference type="RefSeq" id="WP_214625541.1">
    <property type="nucleotide sequence ID" value="NZ_JAHGAW010000016.1"/>
</dbReference>
<evidence type="ECO:0000256" key="1">
    <source>
        <dbReference type="SAM" id="MobiDB-lite"/>
    </source>
</evidence>
<accession>A0A9X1DH98</accession>
<organism evidence="2 3">
    <name type="scientific">Sphingobium nicotianae</name>
    <dbReference type="NCBI Taxonomy" id="2782607"/>
    <lineage>
        <taxon>Bacteria</taxon>
        <taxon>Pseudomonadati</taxon>
        <taxon>Pseudomonadota</taxon>
        <taxon>Alphaproteobacteria</taxon>
        <taxon>Sphingomonadales</taxon>
        <taxon>Sphingomonadaceae</taxon>
        <taxon>Sphingobium</taxon>
    </lineage>
</organism>
<proteinExistence type="predicted"/>
<comment type="caution">
    <text evidence="2">The sequence shown here is derived from an EMBL/GenBank/DDBJ whole genome shotgun (WGS) entry which is preliminary data.</text>
</comment>
<dbReference type="Proteomes" id="UP001138757">
    <property type="component" value="Unassembled WGS sequence"/>
</dbReference>
<keyword evidence="3" id="KW-1185">Reference proteome</keyword>
<feature type="region of interest" description="Disordered" evidence="1">
    <location>
        <begin position="21"/>
        <end position="55"/>
    </location>
</feature>
<reference evidence="2" key="1">
    <citation type="submission" date="2021-05" db="EMBL/GenBank/DDBJ databases">
        <title>Genome of Sphingobium sp. strain.</title>
        <authorList>
            <person name="Fan R."/>
        </authorList>
    </citation>
    <scope>NUCLEOTIDE SEQUENCE</scope>
    <source>
        <strain evidence="2">H33</strain>
    </source>
</reference>
<sequence>MIDRGLPQAVLCRATASPTFFPGAVPAPSSRGKKPGSGRPPLRSGLTVRAVRPAA</sequence>
<gene>
    <name evidence="2" type="ORF">KK488_20245</name>
</gene>
<dbReference type="AlphaFoldDB" id="A0A9X1DH98"/>
<dbReference type="EMBL" id="JAHGAW010000016">
    <property type="protein sequence ID" value="MBT2189288.1"/>
    <property type="molecule type" value="Genomic_DNA"/>
</dbReference>
<name>A0A9X1DH98_9SPHN</name>
<evidence type="ECO:0000313" key="2">
    <source>
        <dbReference type="EMBL" id="MBT2189288.1"/>
    </source>
</evidence>
<evidence type="ECO:0000313" key="3">
    <source>
        <dbReference type="Proteomes" id="UP001138757"/>
    </source>
</evidence>